<reference evidence="4" key="2">
    <citation type="journal article" date="2021" name="Microbiol. Resour. Announc.">
        <title>Complete Genome Sequence of Polycladomyces abyssicola JIR-001T, Isolated from Hemipelagic Sediment in Deep Seawater.</title>
        <authorList>
            <person name="Tsubouchi T."/>
            <person name="Kaneko Y."/>
        </authorList>
    </citation>
    <scope>NUCLEOTIDE SEQUENCE</scope>
    <source>
        <strain evidence="4">JIR-001</strain>
    </source>
</reference>
<dbReference type="PIRSF" id="PIRSF000126">
    <property type="entry name" value="11-beta-HSD1"/>
    <property type="match status" value="1"/>
</dbReference>
<sequence>MRPVALITGASSGIGRAFAEELANRGYDLVLVARRTSLLQEVATSVEQRGAKATVITADLTNEDEVTRISQWITQHQIDLLVNNAGIGLYGPVIHTDAALEQALVRLHIQVPLALTRAALPDMIARKQGGIIQVSSSLAFFPTPYMAVYGAAKTFLLHYTEALAEELKGTGITVTVVCPGSTRSEFAERTGITQPYAVSAEQVVREALDGWEQQKTVVVTGIRNRWIARLPRILSRKAMRRLIAVFFRDRRPKR</sequence>
<accession>A0A8D5UJM2</accession>
<dbReference type="PANTHER" id="PTHR44196">
    <property type="entry name" value="DEHYDROGENASE/REDUCTASE SDR FAMILY MEMBER 7B"/>
    <property type="match status" value="1"/>
</dbReference>
<evidence type="ECO:0000256" key="3">
    <source>
        <dbReference type="RuleBase" id="RU000363"/>
    </source>
</evidence>
<gene>
    <name evidence="4" type="ORF">JIR001_27850</name>
</gene>
<dbReference type="KEGG" id="pabs:JIR001_27850"/>
<dbReference type="InterPro" id="IPR020904">
    <property type="entry name" value="Sc_DH/Rdtase_CS"/>
</dbReference>
<comment type="similarity">
    <text evidence="1 3">Belongs to the short-chain dehydrogenases/reductases (SDR) family.</text>
</comment>
<dbReference type="Gene3D" id="3.40.50.720">
    <property type="entry name" value="NAD(P)-binding Rossmann-like Domain"/>
    <property type="match status" value="1"/>
</dbReference>
<dbReference type="GO" id="GO:0016491">
    <property type="term" value="F:oxidoreductase activity"/>
    <property type="evidence" value="ECO:0007669"/>
    <property type="project" value="UniProtKB-KW"/>
</dbReference>
<reference evidence="4" key="1">
    <citation type="journal article" date="2013" name="Int. J. Syst. Evol. Microbiol.">
        <title>Polycladomyces abyssicola gen. nov., sp. nov., a thermophilic filamentous bacterium isolated from hemipelagic sediment.</title>
        <authorList>
            <person name="Tsubouchi T."/>
            <person name="Shimane Y."/>
            <person name="Mori K."/>
            <person name="Usui K."/>
            <person name="Hiraki T."/>
            <person name="Tame A."/>
            <person name="Uematsu K."/>
            <person name="Maruyama T."/>
            <person name="Hatada Y."/>
        </authorList>
    </citation>
    <scope>NUCLEOTIDE SEQUENCE</scope>
    <source>
        <strain evidence="4">JIR-001</strain>
    </source>
</reference>
<evidence type="ECO:0000256" key="1">
    <source>
        <dbReference type="ARBA" id="ARBA00006484"/>
    </source>
</evidence>
<dbReference type="PROSITE" id="PS00061">
    <property type="entry name" value="ADH_SHORT"/>
    <property type="match status" value="1"/>
</dbReference>
<dbReference type="Pfam" id="PF00106">
    <property type="entry name" value="adh_short"/>
    <property type="match status" value="1"/>
</dbReference>
<dbReference type="PANTHER" id="PTHR44196:SF2">
    <property type="entry name" value="SHORT-CHAIN DEHYDROGENASE-RELATED"/>
    <property type="match status" value="1"/>
</dbReference>
<dbReference type="PRINTS" id="PR00081">
    <property type="entry name" value="GDHRDH"/>
</dbReference>
<evidence type="ECO:0000313" key="5">
    <source>
        <dbReference type="Proteomes" id="UP000677436"/>
    </source>
</evidence>
<organism evidence="4 5">
    <name type="scientific">Polycladomyces abyssicola</name>
    <dbReference type="NCBI Taxonomy" id="1125966"/>
    <lineage>
        <taxon>Bacteria</taxon>
        <taxon>Bacillati</taxon>
        <taxon>Bacillota</taxon>
        <taxon>Bacilli</taxon>
        <taxon>Bacillales</taxon>
        <taxon>Thermoactinomycetaceae</taxon>
        <taxon>Polycladomyces</taxon>
    </lineage>
</organism>
<name>A0A8D5UJM2_9BACL</name>
<dbReference type="InterPro" id="IPR002347">
    <property type="entry name" value="SDR_fam"/>
</dbReference>
<evidence type="ECO:0000256" key="2">
    <source>
        <dbReference type="ARBA" id="ARBA00023002"/>
    </source>
</evidence>
<evidence type="ECO:0000313" key="4">
    <source>
        <dbReference type="EMBL" id="BCU83002.1"/>
    </source>
</evidence>
<dbReference type="SUPFAM" id="SSF51735">
    <property type="entry name" value="NAD(P)-binding Rossmann-fold domains"/>
    <property type="match status" value="1"/>
</dbReference>
<dbReference type="GO" id="GO:0016020">
    <property type="term" value="C:membrane"/>
    <property type="evidence" value="ECO:0007669"/>
    <property type="project" value="TreeGrafter"/>
</dbReference>
<dbReference type="PRINTS" id="PR00080">
    <property type="entry name" value="SDRFAMILY"/>
</dbReference>
<keyword evidence="2" id="KW-0560">Oxidoreductase</keyword>
<dbReference type="InterPro" id="IPR036291">
    <property type="entry name" value="NAD(P)-bd_dom_sf"/>
</dbReference>
<dbReference type="AlphaFoldDB" id="A0A8D5UJM2"/>
<dbReference type="Proteomes" id="UP000677436">
    <property type="component" value="Chromosome"/>
</dbReference>
<keyword evidence="5" id="KW-1185">Reference proteome</keyword>
<protein>
    <submittedName>
        <fullName evidence="4">Short-chain dehydrogenase</fullName>
    </submittedName>
</protein>
<dbReference type="RefSeq" id="WP_212773279.1">
    <property type="nucleotide sequence ID" value="NZ_AP024601.1"/>
</dbReference>
<proteinExistence type="inferred from homology"/>
<dbReference type="EMBL" id="AP024601">
    <property type="protein sequence ID" value="BCU83002.1"/>
    <property type="molecule type" value="Genomic_DNA"/>
</dbReference>